<dbReference type="EMBL" id="LANW01000001">
    <property type="protein sequence ID" value="KJV66895.1"/>
    <property type="molecule type" value="Genomic_DNA"/>
</dbReference>
<organism evidence="1 2">
    <name type="scientific">Anaplasma phagocytophilum str. ApNP</name>
    <dbReference type="NCBI Taxonomy" id="1359153"/>
    <lineage>
        <taxon>Bacteria</taxon>
        <taxon>Pseudomonadati</taxon>
        <taxon>Pseudomonadota</taxon>
        <taxon>Alphaproteobacteria</taxon>
        <taxon>Rickettsiales</taxon>
        <taxon>Anaplasmataceae</taxon>
        <taxon>Anaplasma</taxon>
        <taxon>phagocytophilum group</taxon>
    </lineage>
</organism>
<proteinExistence type="predicted"/>
<protein>
    <submittedName>
        <fullName evidence="1">Uncharacterized protein</fullName>
    </submittedName>
</protein>
<dbReference type="Proteomes" id="UP000033385">
    <property type="component" value="Unassembled WGS sequence"/>
</dbReference>
<gene>
    <name evidence="1" type="ORF">APHNP_1795</name>
</gene>
<evidence type="ECO:0000313" key="1">
    <source>
        <dbReference type="EMBL" id="KJV66895.1"/>
    </source>
</evidence>
<comment type="caution">
    <text evidence="1">The sequence shown here is derived from an EMBL/GenBank/DDBJ whole genome shotgun (WGS) entry which is preliminary data.</text>
</comment>
<evidence type="ECO:0000313" key="2">
    <source>
        <dbReference type="Proteomes" id="UP000033385"/>
    </source>
</evidence>
<name>A0A0F3NFS1_ANAPH</name>
<dbReference type="AlphaFoldDB" id="A0A0F3NFS1"/>
<accession>A0A0F3NFS1</accession>
<dbReference type="PATRIC" id="fig|1359153.3.peg.1836"/>
<reference evidence="1 2" key="1">
    <citation type="submission" date="2015-01" db="EMBL/GenBank/DDBJ databases">
        <title>Genome Sequencing of Rickettsiales.</title>
        <authorList>
            <person name="Daugherty S.C."/>
            <person name="Su Q."/>
            <person name="Abolude K."/>
            <person name="Beier-Sexton M."/>
            <person name="Carlyon J.A."/>
            <person name="Carter R."/>
            <person name="Day N.P."/>
            <person name="Dumler S.J."/>
            <person name="Dyachenko V."/>
            <person name="Godinez A."/>
            <person name="Kurtti T.J."/>
            <person name="Lichay M."/>
            <person name="Mullins K.E."/>
            <person name="Ott S."/>
            <person name="Pappas-Brown V."/>
            <person name="Paris D.H."/>
            <person name="Patel P."/>
            <person name="Richards A.L."/>
            <person name="Sadzewicz L."/>
            <person name="Sears K."/>
            <person name="Seidman D."/>
            <person name="Sengamalay N."/>
            <person name="Stenos J."/>
            <person name="Tallon L.J."/>
            <person name="Vincent G."/>
            <person name="Fraser C.M."/>
            <person name="Munderloh U."/>
            <person name="Dunning-Hotopp J.C."/>
        </authorList>
    </citation>
    <scope>NUCLEOTIDE SEQUENCE [LARGE SCALE GENOMIC DNA]</scope>
    <source>
        <strain evidence="1 2">ApNP</strain>
    </source>
</reference>
<sequence>MLEAIYCKALGYTFFAALLHVKGTTHRSHFSPSLYVMLSTKMDDVFGQAERKSDYTKFYDSTTQ</sequence>